<dbReference type="PANTHER" id="PTHR20881">
    <property type="entry name" value="3-METHYL-2-OXOBUTANOATE HYDROXYMETHYLTRANSFERASE"/>
    <property type="match status" value="1"/>
</dbReference>
<keyword evidence="2" id="KW-1185">Reference proteome</keyword>
<evidence type="ECO:0000313" key="1">
    <source>
        <dbReference type="EMBL" id="KAE8664935.1"/>
    </source>
</evidence>
<dbReference type="PANTHER" id="PTHR20881:SF0">
    <property type="entry name" value="3-METHYL-2-OXOBUTANOATE HYDROXYMETHYLTRANSFERASE"/>
    <property type="match status" value="1"/>
</dbReference>
<dbReference type="Proteomes" id="UP000436088">
    <property type="component" value="Unassembled WGS sequence"/>
</dbReference>
<dbReference type="GO" id="GO:0003864">
    <property type="term" value="F:3-methyl-2-oxobutanoate hydroxymethyltransferase activity"/>
    <property type="evidence" value="ECO:0007669"/>
    <property type="project" value="InterPro"/>
</dbReference>
<dbReference type="InterPro" id="IPR003700">
    <property type="entry name" value="Pantoate_hydroxy_MeTrfase"/>
</dbReference>
<gene>
    <name evidence="1" type="ORF">F3Y22_tig00112738pilonHSYRG01124</name>
</gene>
<dbReference type="GO" id="GO:0000287">
    <property type="term" value="F:magnesium ion binding"/>
    <property type="evidence" value="ECO:0007669"/>
    <property type="project" value="TreeGrafter"/>
</dbReference>
<comment type="caution">
    <text evidence="1">The sequence shown here is derived from an EMBL/GenBank/DDBJ whole genome shotgun (WGS) entry which is preliminary data.</text>
</comment>
<dbReference type="GO" id="GO:0005739">
    <property type="term" value="C:mitochondrion"/>
    <property type="evidence" value="ECO:0007669"/>
    <property type="project" value="TreeGrafter"/>
</dbReference>
<dbReference type="EMBL" id="VEPZ02001641">
    <property type="protein sequence ID" value="KAE8664935.1"/>
    <property type="molecule type" value="Genomic_DNA"/>
</dbReference>
<evidence type="ECO:0000313" key="2">
    <source>
        <dbReference type="Proteomes" id="UP000436088"/>
    </source>
</evidence>
<protein>
    <submittedName>
        <fullName evidence="1">3-methyl-2-oxobutanoate hydroxymethyltransferase 1</fullName>
    </submittedName>
</protein>
<sequence length="143" mass="16136">MALQEVGCFSVVLECMPAPVAAAAHLLSYSHSRHWSRSFLQRTAHVFGSFCQKLRFYAIVGYRNSLIDAVKKSLVYHDLLRMLQHPHHEKVTPKFCKQYARVGDVINKALLEYKEEELEKLGLNEAASAAAEKMSTGQRADAE</sequence>
<dbReference type="GO" id="GO:0008168">
    <property type="term" value="F:methyltransferase activity"/>
    <property type="evidence" value="ECO:0007669"/>
    <property type="project" value="UniProtKB-KW"/>
</dbReference>
<name>A0A6A2XCD5_HIBSY</name>
<dbReference type="GO" id="GO:0015940">
    <property type="term" value="P:pantothenate biosynthetic process"/>
    <property type="evidence" value="ECO:0007669"/>
    <property type="project" value="InterPro"/>
</dbReference>
<dbReference type="GO" id="GO:0032259">
    <property type="term" value="P:methylation"/>
    <property type="evidence" value="ECO:0007669"/>
    <property type="project" value="UniProtKB-KW"/>
</dbReference>
<organism evidence="1 2">
    <name type="scientific">Hibiscus syriacus</name>
    <name type="common">Rose of Sharon</name>
    <dbReference type="NCBI Taxonomy" id="106335"/>
    <lineage>
        <taxon>Eukaryota</taxon>
        <taxon>Viridiplantae</taxon>
        <taxon>Streptophyta</taxon>
        <taxon>Embryophyta</taxon>
        <taxon>Tracheophyta</taxon>
        <taxon>Spermatophyta</taxon>
        <taxon>Magnoliopsida</taxon>
        <taxon>eudicotyledons</taxon>
        <taxon>Gunneridae</taxon>
        <taxon>Pentapetalae</taxon>
        <taxon>rosids</taxon>
        <taxon>malvids</taxon>
        <taxon>Malvales</taxon>
        <taxon>Malvaceae</taxon>
        <taxon>Malvoideae</taxon>
        <taxon>Hibiscus</taxon>
    </lineage>
</organism>
<dbReference type="InterPro" id="IPR040442">
    <property type="entry name" value="Pyrv_kinase-like_dom_sf"/>
</dbReference>
<dbReference type="Gene3D" id="3.20.20.60">
    <property type="entry name" value="Phosphoenolpyruvate-binding domains"/>
    <property type="match status" value="1"/>
</dbReference>
<proteinExistence type="predicted"/>
<reference evidence="1" key="1">
    <citation type="submission" date="2019-09" db="EMBL/GenBank/DDBJ databases">
        <title>Draft genome information of white flower Hibiscus syriacus.</title>
        <authorList>
            <person name="Kim Y.-M."/>
        </authorList>
    </citation>
    <scope>NUCLEOTIDE SEQUENCE [LARGE SCALE GENOMIC DNA]</scope>
    <source>
        <strain evidence="1">YM2019G1</strain>
    </source>
</reference>
<accession>A0A6A2XCD5</accession>
<dbReference type="AlphaFoldDB" id="A0A6A2XCD5"/>